<name>A0ABQ8JXY5_9APHY</name>
<protein>
    <submittedName>
        <fullName evidence="2">Uncharacterized protein</fullName>
    </submittedName>
</protein>
<dbReference type="EMBL" id="JADCUA010000043">
    <property type="protein sequence ID" value="KAH9829103.1"/>
    <property type="molecule type" value="Genomic_DNA"/>
</dbReference>
<proteinExistence type="predicted"/>
<keyword evidence="1" id="KW-0472">Membrane</keyword>
<accession>A0ABQ8JXY5</accession>
<evidence type="ECO:0000313" key="3">
    <source>
        <dbReference type="Proteomes" id="UP000814176"/>
    </source>
</evidence>
<dbReference type="Proteomes" id="UP000814176">
    <property type="component" value="Unassembled WGS sequence"/>
</dbReference>
<keyword evidence="3" id="KW-1185">Reference proteome</keyword>
<organism evidence="2 3">
    <name type="scientific">Rhodofomes roseus</name>
    <dbReference type="NCBI Taxonomy" id="34475"/>
    <lineage>
        <taxon>Eukaryota</taxon>
        <taxon>Fungi</taxon>
        <taxon>Dikarya</taxon>
        <taxon>Basidiomycota</taxon>
        <taxon>Agaricomycotina</taxon>
        <taxon>Agaricomycetes</taxon>
        <taxon>Polyporales</taxon>
        <taxon>Rhodofomes</taxon>
    </lineage>
</organism>
<keyword evidence="1" id="KW-0812">Transmembrane</keyword>
<evidence type="ECO:0000313" key="2">
    <source>
        <dbReference type="EMBL" id="KAH9829103.1"/>
    </source>
</evidence>
<feature type="transmembrane region" description="Helical" evidence="1">
    <location>
        <begin position="40"/>
        <end position="58"/>
    </location>
</feature>
<comment type="caution">
    <text evidence="2">The sequence shown here is derived from an EMBL/GenBank/DDBJ whole genome shotgun (WGS) entry which is preliminary data.</text>
</comment>
<dbReference type="RefSeq" id="XP_047772621.1">
    <property type="nucleotide sequence ID" value="XM_047928186.1"/>
</dbReference>
<gene>
    <name evidence="2" type="ORF">C8Q71DRAFT_863546</name>
</gene>
<evidence type="ECO:0000256" key="1">
    <source>
        <dbReference type="SAM" id="Phobius"/>
    </source>
</evidence>
<sequence length="159" mass="17328">MAADALVFIVTWRRTYHVARLSRQANVQASLSTLLLRDGVVYFASLFILNCICIATYFSTSTGMTYITVSLSSIILSRMLLNLREASLRADGHGASTSFNLRASKIGTIDFARAVDAFGASWNEDEDADIDEGELVDDEGLEIEMTGSETEEIGESAEA</sequence>
<keyword evidence="1" id="KW-1133">Transmembrane helix</keyword>
<dbReference type="GeneID" id="72008918"/>
<reference evidence="2 3" key="1">
    <citation type="journal article" date="2021" name="Environ. Microbiol.">
        <title>Gene family expansions and transcriptome signatures uncover fungal adaptations to wood decay.</title>
        <authorList>
            <person name="Hage H."/>
            <person name="Miyauchi S."/>
            <person name="Viragh M."/>
            <person name="Drula E."/>
            <person name="Min B."/>
            <person name="Chaduli D."/>
            <person name="Navarro D."/>
            <person name="Favel A."/>
            <person name="Norest M."/>
            <person name="Lesage-Meessen L."/>
            <person name="Balint B."/>
            <person name="Merenyi Z."/>
            <person name="de Eugenio L."/>
            <person name="Morin E."/>
            <person name="Martinez A.T."/>
            <person name="Baldrian P."/>
            <person name="Stursova M."/>
            <person name="Martinez M.J."/>
            <person name="Novotny C."/>
            <person name="Magnuson J.K."/>
            <person name="Spatafora J.W."/>
            <person name="Maurice S."/>
            <person name="Pangilinan J."/>
            <person name="Andreopoulos W."/>
            <person name="LaButti K."/>
            <person name="Hundley H."/>
            <person name="Na H."/>
            <person name="Kuo A."/>
            <person name="Barry K."/>
            <person name="Lipzen A."/>
            <person name="Henrissat B."/>
            <person name="Riley R."/>
            <person name="Ahrendt S."/>
            <person name="Nagy L.G."/>
            <person name="Grigoriev I.V."/>
            <person name="Martin F."/>
            <person name="Rosso M.N."/>
        </authorList>
    </citation>
    <scope>NUCLEOTIDE SEQUENCE [LARGE SCALE GENOMIC DNA]</scope>
    <source>
        <strain evidence="2 3">CIRM-BRFM 1785</strain>
    </source>
</reference>